<dbReference type="Proteomes" id="UP000228996">
    <property type="component" value="Unassembled WGS sequence"/>
</dbReference>
<evidence type="ECO:0008006" key="4">
    <source>
        <dbReference type="Google" id="ProtNLM"/>
    </source>
</evidence>
<dbReference type="InterPro" id="IPR007165">
    <property type="entry name" value="Phage_holin_4_2"/>
</dbReference>
<dbReference type="PANTHER" id="PTHR37309">
    <property type="entry name" value="SLR0284 PROTEIN"/>
    <property type="match status" value="1"/>
</dbReference>
<feature type="transmembrane region" description="Helical" evidence="1">
    <location>
        <begin position="69"/>
        <end position="91"/>
    </location>
</feature>
<accession>A0A2M6XD34</accession>
<sequence>MKTLLKSFLINAFSLLLVARFVNGFSFAKGYETILIAALVLGLVNLFVRPLINILLLPINLITLGAFHWIINVVTLFLVTLIVPDFQIIGFEFSGLSFNGLMLPAYSTTGLLALILDTFVLSVISSFFFWLAK</sequence>
<keyword evidence="1" id="KW-0812">Transmembrane</keyword>
<dbReference type="EMBL" id="PEYO01000014">
    <property type="protein sequence ID" value="PIU03559.1"/>
    <property type="molecule type" value="Genomic_DNA"/>
</dbReference>
<dbReference type="PANTHER" id="PTHR37309:SF1">
    <property type="entry name" value="SLR0284 PROTEIN"/>
    <property type="match status" value="1"/>
</dbReference>
<evidence type="ECO:0000313" key="3">
    <source>
        <dbReference type="Proteomes" id="UP000228996"/>
    </source>
</evidence>
<protein>
    <recommendedName>
        <fullName evidence="4">Phage holin family protein</fullName>
    </recommendedName>
</protein>
<evidence type="ECO:0000256" key="1">
    <source>
        <dbReference type="SAM" id="Phobius"/>
    </source>
</evidence>
<evidence type="ECO:0000313" key="2">
    <source>
        <dbReference type="EMBL" id="PIU03559.1"/>
    </source>
</evidence>
<organism evidence="2 3">
    <name type="scientific">Candidatus Shapirobacteria bacterium CG08_land_8_20_14_0_20_39_18</name>
    <dbReference type="NCBI Taxonomy" id="1974883"/>
    <lineage>
        <taxon>Bacteria</taxon>
        <taxon>Candidatus Shapironibacteriota</taxon>
    </lineage>
</organism>
<reference evidence="3" key="1">
    <citation type="submission" date="2017-09" db="EMBL/GenBank/DDBJ databases">
        <title>Depth-based differentiation of microbial function through sediment-hosted aquifers and enrichment of novel symbionts in the deep terrestrial subsurface.</title>
        <authorList>
            <person name="Probst A.J."/>
            <person name="Ladd B."/>
            <person name="Jarett J.K."/>
            <person name="Geller-Mcgrath D.E."/>
            <person name="Sieber C.M.K."/>
            <person name="Emerson J.B."/>
            <person name="Anantharaman K."/>
            <person name="Thomas B.C."/>
            <person name="Malmstrom R."/>
            <person name="Stieglmeier M."/>
            <person name="Klingl A."/>
            <person name="Woyke T."/>
            <person name="Ryan C.M."/>
            <person name="Banfield J.F."/>
        </authorList>
    </citation>
    <scope>NUCLEOTIDE SEQUENCE [LARGE SCALE GENOMIC DNA]</scope>
</reference>
<feature type="transmembrane region" description="Helical" evidence="1">
    <location>
        <begin position="34"/>
        <end position="57"/>
    </location>
</feature>
<dbReference type="Pfam" id="PF04020">
    <property type="entry name" value="Phage_holin_4_2"/>
    <property type="match status" value="1"/>
</dbReference>
<name>A0A2M6XD34_9BACT</name>
<keyword evidence="1" id="KW-1133">Transmembrane helix</keyword>
<dbReference type="AlphaFoldDB" id="A0A2M6XD34"/>
<keyword evidence="1" id="KW-0472">Membrane</keyword>
<comment type="caution">
    <text evidence="2">The sequence shown here is derived from an EMBL/GenBank/DDBJ whole genome shotgun (WGS) entry which is preliminary data.</text>
</comment>
<feature type="transmembrane region" description="Helical" evidence="1">
    <location>
        <begin position="111"/>
        <end position="132"/>
    </location>
</feature>
<proteinExistence type="predicted"/>
<gene>
    <name evidence="2" type="ORF">COT44_02530</name>
</gene>